<gene>
    <name evidence="1" type="ORF">PsorP6_014640</name>
</gene>
<dbReference type="EMBL" id="CM047586">
    <property type="protein sequence ID" value="KAI9909697.1"/>
    <property type="molecule type" value="Genomic_DNA"/>
</dbReference>
<organism evidence="1 2">
    <name type="scientific">Peronosclerospora sorghi</name>
    <dbReference type="NCBI Taxonomy" id="230839"/>
    <lineage>
        <taxon>Eukaryota</taxon>
        <taxon>Sar</taxon>
        <taxon>Stramenopiles</taxon>
        <taxon>Oomycota</taxon>
        <taxon>Peronosporomycetes</taxon>
        <taxon>Peronosporales</taxon>
        <taxon>Peronosporaceae</taxon>
        <taxon>Peronosclerospora</taxon>
    </lineage>
</organism>
<dbReference type="Proteomes" id="UP001163321">
    <property type="component" value="Chromosome 7"/>
</dbReference>
<sequence>MHDVMCPAIKYNIFGRPFLSDGQSERLLRIPEALVNHSKTIDVFTFAEAFDSSRDDMLAQFRNLGFEHSTSILDDPSGNSFTNGGVIIVSKWPILKEAQHLYGTTCAETDCLAAKGVKYARVSKSVNGVSKIFNVFATHMQMRQFIDAAGIPADEPLILAGDFNVDNQTFRDEVTNLELILKAHEPLRIGNQRYTSEYVMRLLPINTYIEIVSNSFSPHTNVLVGRDGAADDNKCEALYEDSWGTKQDGVYTPSVNTRTTCSKQDGGDNKCYCPCCPFEWLDYVLYAQVDFLGITAPYQQPSTVPTLEALVNQVSVFTAGWSDANGSAKMAMRDLSDHYPVLAKFTFPLT</sequence>
<keyword evidence="2" id="KW-1185">Reference proteome</keyword>
<evidence type="ECO:0000313" key="2">
    <source>
        <dbReference type="Proteomes" id="UP001163321"/>
    </source>
</evidence>
<proteinExistence type="predicted"/>
<evidence type="ECO:0000313" key="1">
    <source>
        <dbReference type="EMBL" id="KAI9909697.1"/>
    </source>
</evidence>
<name>A0ACC0VT79_9STRA</name>
<protein>
    <submittedName>
        <fullName evidence="1">Uncharacterized protein</fullName>
    </submittedName>
</protein>
<comment type="caution">
    <text evidence="1">The sequence shown here is derived from an EMBL/GenBank/DDBJ whole genome shotgun (WGS) entry which is preliminary data.</text>
</comment>
<accession>A0ACC0VT79</accession>
<reference evidence="1 2" key="1">
    <citation type="journal article" date="2022" name="bioRxiv">
        <title>The genome of the oomycete Peronosclerospora sorghi, a cosmopolitan pathogen of maize and sorghum, is inflated with dispersed pseudogenes.</title>
        <authorList>
            <person name="Fletcher K."/>
            <person name="Martin F."/>
            <person name="Isakeit T."/>
            <person name="Cavanaugh K."/>
            <person name="Magill C."/>
            <person name="Michelmore R."/>
        </authorList>
    </citation>
    <scope>NUCLEOTIDE SEQUENCE [LARGE SCALE GENOMIC DNA]</scope>
    <source>
        <strain evidence="1">P6</strain>
    </source>
</reference>